<organism evidence="5 6">
    <name type="scientific">Thermomonospora cellulosilytica</name>
    <dbReference type="NCBI Taxonomy" id="1411118"/>
    <lineage>
        <taxon>Bacteria</taxon>
        <taxon>Bacillati</taxon>
        <taxon>Actinomycetota</taxon>
        <taxon>Actinomycetes</taxon>
        <taxon>Streptosporangiales</taxon>
        <taxon>Thermomonosporaceae</taxon>
        <taxon>Thermomonospora</taxon>
    </lineage>
</organism>
<proteinExistence type="inferred from homology"/>
<dbReference type="InterPro" id="IPR050386">
    <property type="entry name" value="Glycosyl_hydrolase_5"/>
</dbReference>
<comment type="caution">
    <text evidence="5">The sequence shown here is derived from an EMBL/GenBank/DDBJ whole genome shotgun (WGS) entry which is preliminary data.</text>
</comment>
<dbReference type="GO" id="GO:0005576">
    <property type="term" value="C:extracellular region"/>
    <property type="evidence" value="ECO:0007669"/>
    <property type="project" value="TreeGrafter"/>
</dbReference>
<dbReference type="EMBL" id="JACJII010000001">
    <property type="protein sequence ID" value="MBA9001589.1"/>
    <property type="molecule type" value="Genomic_DNA"/>
</dbReference>
<reference evidence="5 6" key="1">
    <citation type="submission" date="2020-08" db="EMBL/GenBank/DDBJ databases">
        <title>Sequencing the genomes of 1000 actinobacteria strains.</title>
        <authorList>
            <person name="Klenk H.-P."/>
        </authorList>
    </citation>
    <scope>NUCLEOTIDE SEQUENCE [LARGE SCALE GENOMIC DNA]</scope>
    <source>
        <strain evidence="5 6">DSM 45823</strain>
    </source>
</reference>
<evidence type="ECO:0000313" key="6">
    <source>
        <dbReference type="Proteomes" id="UP000539313"/>
    </source>
</evidence>
<evidence type="ECO:0000259" key="4">
    <source>
        <dbReference type="Pfam" id="PF00150"/>
    </source>
</evidence>
<dbReference type="AlphaFoldDB" id="A0A7W3R6L7"/>
<dbReference type="SUPFAM" id="SSF51445">
    <property type="entry name" value="(Trans)glycosidases"/>
    <property type="match status" value="1"/>
</dbReference>
<dbReference type="PANTHER" id="PTHR31297">
    <property type="entry name" value="GLUCAN ENDO-1,6-BETA-GLUCOSIDASE B"/>
    <property type="match status" value="1"/>
</dbReference>
<accession>A0A7W3R6L7</accession>
<dbReference type="GO" id="GO:0009251">
    <property type="term" value="P:glucan catabolic process"/>
    <property type="evidence" value="ECO:0007669"/>
    <property type="project" value="TreeGrafter"/>
</dbReference>
<evidence type="ECO:0000256" key="2">
    <source>
        <dbReference type="ARBA" id="ARBA00023295"/>
    </source>
</evidence>
<keyword evidence="6" id="KW-1185">Reference proteome</keyword>
<name>A0A7W3R6L7_9ACTN</name>
<dbReference type="FunFam" id="3.20.20.80:FF:000130">
    <property type="entry name" value="Endoglucanase C"/>
    <property type="match status" value="1"/>
</dbReference>
<dbReference type="Proteomes" id="UP000539313">
    <property type="component" value="Unassembled WGS sequence"/>
</dbReference>
<comment type="similarity">
    <text evidence="3">Belongs to the glycosyl hydrolase 5 (cellulase A) family.</text>
</comment>
<dbReference type="InterPro" id="IPR001547">
    <property type="entry name" value="Glyco_hydro_5"/>
</dbReference>
<dbReference type="PANTHER" id="PTHR31297:SF13">
    <property type="entry name" value="PUTATIVE-RELATED"/>
    <property type="match status" value="1"/>
</dbReference>
<evidence type="ECO:0000313" key="5">
    <source>
        <dbReference type="EMBL" id="MBA9001589.1"/>
    </source>
</evidence>
<dbReference type="Gene3D" id="3.20.20.80">
    <property type="entry name" value="Glycosidases"/>
    <property type="match status" value="1"/>
</dbReference>
<keyword evidence="2 3" id="KW-0326">Glycosidase</keyword>
<dbReference type="GO" id="GO:0009986">
    <property type="term" value="C:cell surface"/>
    <property type="evidence" value="ECO:0007669"/>
    <property type="project" value="TreeGrafter"/>
</dbReference>
<sequence length="475" mass="54679">MTDDQRFLRVAGARLVDGSGTPVRLRGVGLGGWLNMENFITGYPANETLMRRTVRQVLGEERYHRFFDRLLTVFFDEADAAFLASLGLNCVRIPLNYRHFEDDRAPFEILEEGFAHLDRVIDLCARHGIYTVLDLHAAPGCQNHHWHSDNPTHLPAFWEHRHFQDRLVNLWRVMAERYADNPWVAGHNLLNEPADPTGEIIGPFYARLVQAVREVDPRHVIFLDGNTYSTRFDMFGDPWENTVYTCHDYALAGFVYGGPYPGYTEGVWVDRDQLERKFLERSEYQRRTGTPIWVGEFGPVYTGDPERDEQRYQILRDQLDIYDAHEAGWSLWTYKDVGLQGLVHIAPDSAYARRFGDFMAKKARLGADHWGSTDEGIRHVVDPLHAFMDEQFPDYDPYPFGRRKYTEDLVRHILFSQPLTVEYAELFRGLDDGELDALADSFSFAACVRREPLARILAERCRPQEAGSSGALRAG</sequence>
<feature type="domain" description="Glycoside hydrolase family 5" evidence="4">
    <location>
        <begin position="78"/>
        <end position="335"/>
    </location>
</feature>
<dbReference type="Pfam" id="PF00150">
    <property type="entry name" value="Cellulase"/>
    <property type="match status" value="1"/>
</dbReference>
<evidence type="ECO:0000256" key="1">
    <source>
        <dbReference type="ARBA" id="ARBA00022801"/>
    </source>
</evidence>
<dbReference type="GO" id="GO:0008422">
    <property type="term" value="F:beta-glucosidase activity"/>
    <property type="evidence" value="ECO:0007669"/>
    <property type="project" value="TreeGrafter"/>
</dbReference>
<gene>
    <name evidence="5" type="ORF">HNR21_000471</name>
</gene>
<evidence type="ECO:0000256" key="3">
    <source>
        <dbReference type="RuleBase" id="RU361153"/>
    </source>
</evidence>
<dbReference type="InterPro" id="IPR017853">
    <property type="entry name" value="GH"/>
</dbReference>
<keyword evidence="1 3" id="KW-0378">Hydrolase</keyword>
<protein>
    <recommendedName>
        <fullName evidence="4">Glycoside hydrolase family 5 domain-containing protein</fullName>
    </recommendedName>
</protein>
<dbReference type="RefSeq" id="WP_182703843.1">
    <property type="nucleotide sequence ID" value="NZ_JACJII010000001.1"/>
</dbReference>